<gene>
    <name evidence="2" type="ORF">ACFQRG_15895</name>
</gene>
<evidence type="ECO:0000313" key="3">
    <source>
        <dbReference type="Proteomes" id="UP001596505"/>
    </source>
</evidence>
<accession>A0ABW2Q308</accession>
<reference evidence="3" key="1">
    <citation type="journal article" date="2019" name="Int. J. Syst. Evol. Microbiol.">
        <title>The Global Catalogue of Microorganisms (GCM) 10K type strain sequencing project: providing services to taxonomists for standard genome sequencing and annotation.</title>
        <authorList>
            <consortium name="The Broad Institute Genomics Platform"/>
            <consortium name="The Broad Institute Genome Sequencing Center for Infectious Disease"/>
            <person name="Wu L."/>
            <person name="Ma J."/>
        </authorList>
    </citation>
    <scope>NUCLEOTIDE SEQUENCE [LARGE SCALE GENOMIC DNA]</scope>
    <source>
        <strain evidence="3">CGMCC 1.16305</strain>
    </source>
</reference>
<feature type="compositionally biased region" description="Basic and acidic residues" evidence="1">
    <location>
        <begin position="72"/>
        <end position="86"/>
    </location>
</feature>
<name>A0ABW2Q308_9BACL</name>
<dbReference type="RefSeq" id="WP_380967804.1">
    <property type="nucleotide sequence ID" value="NZ_JBHTCO010000020.1"/>
</dbReference>
<comment type="caution">
    <text evidence="2">The sequence shown here is derived from an EMBL/GenBank/DDBJ whole genome shotgun (WGS) entry which is preliminary data.</text>
</comment>
<dbReference type="EMBL" id="JBHTCO010000020">
    <property type="protein sequence ID" value="MFC7394440.1"/>
    <property type="molecule type" value="Genomic_DNA"/>
</dbReference>
<evidence type="ECO:0000313" key="2">
    <source>
        <dbReference type="EMBL" id="MFC7394440.1"/>
    </source>
</evidence>
<proteinExistence type="predicted"/>
<dbReference type="Proteomes" id="UP001596505">
    <property type="component" value="Unassembled WGS sequence"/>
</dbReference>
<evidence type="ECO:0000256" key="1">
    <source>
        <dbReference type="SAM" id="MobiDB-lite"/>
    </source>
</evidence>
<protein>
    <submittedName>
        <fullName evidence="2">Uncharacterized protein</fullName>
    </submittedName>
</protein>
<feature type="region of interest" description="Disordered" evidence="1">
    <location>
        <begin position="72"/>
        <end position="93"/>
    </location>
</feature>
<keyword evidence="3" id="KW-1185">Reference proteome</keyword>
<organism evidence="2 3">
    <name type="scientific">Scopulibacillus cellulosilyticus</name>
    <dbReference type="NCBI Taxonomy" id="2665665"/>
    <lineage>
        <taxon>Bacteria</taxon>
        <taxon>Bacillati</taxon>
        <taxon>Bacillota</taxon>
        <taxon>Bacilli</taxon>
        <taxon>Bacillales</taxon>
        <taxon>Sporolactobacillaceae</taxon>
        <taxon>Scopulibacillus</taxon>
    </lineage>
</organism>
<sequence length="93" mass="10475">MSFQDPINKSDNQAIVSRSGNSDVDVTVIVDTTAIAYAMACMMHANGTLNNNQFNHMLKNLDKLIKGKKNRLSKDDSFKSNTEKPWIRPVRSF</sequence>